<keyword evidence="2" id="KW-0408">Iron</keyword>
<keyword evidence="6" id="KW-1185">Reference proteome</keyword>
<accession>A0ABY5VLJ6</accession>
<name>A0ABY5VLJ6_9FIRM</name>
<dbReference type="Proteomes" id="UP001060164">
    <property type="component" value="Chromosome"/>
</dbReference>
<dbReference type="InterPro" id="IPR017900">
    <property type="entry name" value="4Fe4S_Fe_S_CS"/>
</dbReference>
<keyword evidence="1" id="KW-0479">Metal-binding</keyword>
<dbReference type="Pfam" id="PF14697">
    <property type="entry name" value="Fer4_21"/>
    <property type="match status" value="1"/>
</dbReference>
<feature type="domain" description="4Fe-4S ferredoxin-type" evidence="4">
    <location>
        <begin position="11"/>
        <end position="40"/>
    </location>
</feature>
<keyword evidence="3" id="KW-0411">Iron-sulfur</keyword>
<evidence type="ECO:0000259" key="4">
    <source>
        <dbReference type="PROSITE" id="PS51379"/>
    </source>
</evidence>
<feature type="domain" description="4Fe-4S ferredoxin-type" evidence="4">
    <location>
        <begin position="41"/>
        <end position="70"/>
    </location>
</feature>
<evidence type="ECO:0000256" key="2">
    <source>
        <dbReference type="ARBA" id="ARBA00023004"/>
    </source>
</evidence>
<dbReference type="SUPFAM" id="SSF54862">
    <property type="entry name" value="4Fe-4S ferredoxins"/>
    <property type="match status" value="1"/>
</dbReference>
<evidence type="ECO:0000313" key="6">
    <source>
        <dbReference type="Proteomes" id="UP001060164"/>
    </source>
</evidence>
<evidence type="ECO:0000256" key="1">
    <source>
        <dbReference type="ARBA" id="ARBA00022723"/>
    </source>
</evidence>
<evidence type="ECO:0000256" key="3">
    <source>
        <dbReference type="ARBA" id="ARBA00023014"/>
    </source>
</evidence>
<sequence>MNSPGIKKKLKKAVIESEHCVACGCCIKECPKHAVTVVRGVTAAVDESLCVGCGKCKTVCPASVITIMEVTA</sequence>
<dbReference type="RefSeq" id="WP_242830225.1">
    <property type="nucleotide sequence ID" value="NZ_CABLBR010000004.1"/>
</dbReference>
<dbReference type="PROSITE" id="PS51379">
    <property type="entry name" value="4FE4S_FER_2"/>
    <property type="match status" value="2"/>
</dbReference>
<organism evidence="5 6">
    <name type="scientific">Ruminococcus gauvreauii</name>
    <dbReference type="NCBI Taxonomy" id="438033"/>
    <lineage>
        <taxon>Bacteria</taxon>
        <taxon>Bacillati</taxon>
        <taxon>Bacillota</taxon>
        <taxon>Clostridia</taxon>
        <taxon>Eubacteriales</taxon>
        <taxon>Oscillospiraceae</taxon>
        <taxon>Ruminococcus</taxon>
    </lineage>
</organism>
<dbReference type="EMBL" id="CP102290">
    <property type="protein sequence ID" value="UWP61182.1"/>
    <property type="molecule type" value="Genomic_DNA"/>
</dbReference>
<gene>
    <name evidence="5" type="ORF">NQ502_09225</name>
</gene>
<proteinExistence type="predicted"/>
<reference evidence="5" key="1">
    <citation type="journal article" date="2022" name="Cell">
        <title>Design, construction, and in vivo augmentation of a complex gut microbiome.</title>
        <authorList>
            <person name="Cheng A.G."/>
            <person name="Ho P.Y."/>
            <person name="Aranda-Diaz A."/>
            <person name="Jain S."/>
            <person name="Yu F.B."/>
            <person name="Meng X."/>
            <person name="Wang M."/>
            <person name="Iakiviak M."/>
            <person name="Nagashima K."/>
            <person name="Zhao A."/>
            <person name="Murugkar P."/>
            <person name="Patil A."/>
            <person name="Atabakhsh K."/>
            <person name="Weakley A."/>
            <person name="Yan J."/>
            <person name="Brumbaugh A.R."/>
            <person name="Higginbottom S."/>
            <person name="Dimas A."/>
            <person name="Shiver A.L."/>
            <person name="Deutschbauer A."/>
            <person name="Neff N."/>
            <person name="Sonnenburg J.L."/>
            <person name="Huang K.C."/>
            <person name="Fischbach M.A."/>
        </authorList>
    </citation>
    <scope>NUCLEOTIDE SEQUENCE</scope>
    <source>
        <strain evidence="5">DSM 19829</strain>
    </source>
</reference>
<dbReference type="Gene3D" id="3.30.70.20">
    <property type="match status" value="2"/>
</dbReference>
<dbReference type="InterPro" id="IPR017896">
    <property type="entry name" value="4Fe4S_Fe-S-bd"/>
</dbReference>
<evidence type="ECO:0000313" key="5">
    <source>
        <dbReference type="EMBL" id="UWP61182.1"/>
    </source>
</evidence>
<protein>
    <submittedName>
        <fullName evidence="5">4Fe-4S binding protein</fullName>
    </submittedName>
</protein>
<dbReference type="PROSITE" id="PS00198">
    <property type="entry name" value="4FE4S_FER_1"/>
    <property type="match status" value="1"/>
</dbReference>